<gene>
    <name evidence="4" type="ORF">EZV62_021331</name>
</gene>
<dbReference type="OrthoDB" id="4325201at2759"/>
<dbReference type="SMART" id="SM00915">
    <property type="entry name" value="Jacalin"/>
    <property type="match status" value="1"/>
</dbReference>
<evidence type="ECO:0000259" key="3">
    <source>
        <dbReference type="PROSITE" id="PS51752"/>
    </source>
</evidence>
<dbReference type="InterPro" id="IPR033734">
    <property type="entry name" value="Jacalin-like_lectin_dom_plant"/>
</dbReference>
<dbReference type="Proteomes" id="UP000323000">
    <property type="component" value="Chromosome 10"/>
</dbReference>
<protein>
    <recommendedName>
        <fullName evidence="3">Jacalin-type lectin domain-containing protein</fullName>
    </recommendedName>
</protein>
<proteinExistence type="inferred from homology"/>
<dbReference type="EMBL" id="VAHF01000010">
    <property type="protein sequence ID" value="TXG52162.1"/>
    <property type="molecule type" value="Genomic_DNA"/>
</dbReference>
<dbReference type="SUPFAM" id="SSF51101">
    <property type="entry name" value="Mannose-binding lectins"/>
    <property type="match status" value="1"/>
</dbReference>
<evidence type="ECO:0000256" key="1">
    <source>
        <dbReference type="ARBA" id="ARBA00006568"/>
    </source>
</evidence>
<feature type="domain" description="Jacalin-type lectin" evidence="3">
    <location>
        <begin position="1"/>
        <end position="110"/>
    </location>
</feature>
<keyword evidence="2" id="KW-0430">Lectin</keyword>
<evidence type="ECO:0000313" key="4">
    <source>
        <dbReference type="EMBL" id="TXG52162.1"/>
    </source>
</evidence>
<comment type="caution">
    <text evidence="4">The sequence shown here is derived from an EMBL/GenBank/DDBJ whole genome shotgun (WGS) entry which is preliminary data.</text>
</comment>
<dbReference type="Gene3D" id="2.100.10.30">
    <property type="entry name" value="Jacalin-like lectin domain"/>
    <property type="match status" value="1"/>
</dbReference>
<comment type="similarity">
    <text evidence="1">Belongs to the jacalin lectin family.</text>
</comment>
<name>A0A5C7H6V8_9ROSI</name>
<dbReference type="InterPro" id="IPR036404">
    <property type="entry name" value="Jacalin-like_lectin_dom_sf"/>
</dbReference>
<evidence type="ECO:0000256" key="2">
    <source>
        <dbReference type="ARBA" id="ARBA00022734"/>
    </source>
</evidence>
<reference evidence="5" key="1">
    <citation type="journal article" date="2019" name="Gigascience">
        <title>De novo genome assembly of the endangered Acer yangbiense, a plant species with extremely small populations endemic to Yunnan Province, China.</title>
        <authorList>
            <person name="Yang J."/>
            <person name="Wariss H.M."/>
            <person name="Tao L."/>
            <person name="Zhang R."/>
            <person name="Yun Q."/>
            <person name="Hollingsworth P."/>
            <person name="Dao Z."/>
            <person name="Luo G."/>
            <person name="Guo H."/>
            <person name="Ma Y."/>
            <person name="Sun W."/>
        </authorList>
    </citation>
    <scope>NUCLEOTIDE SEQUENCE [LARGE SCALE GENOMIC DNA]</scope>
    <source>
        <strain evidence="5">cv. Malutang</strain>
    </source>
</reference>
<dbReference type="InterPro" id="IPR001229">
    <property type="entry name" value="Jacalin-like_lectin_dom"/>
</dbReference>
<dbReference type="CDD" id="cd09612">
    <property type="entry name" value="Jacalin"/>
    <property type="match status" value="1"/>
</dbReference>
<dbReference type="PANTHER" id="PTHR47293:SF68">
    <property type="entry name" value="JACALIN-RELATED LECTIN 3"/>
    <property type="match status" value="1"/>
</dbReference>
<dbReference type="PANTHER" id="PTHR47293">
    <property type="entry name" value="JACALIN-RELATED LECTIN 3"/>
    <property type="match status" value="1"/>
</dbReference>
<accession>A0A5C7H6V8</accession>
<dbReference type="PROSITE" id="PS51752">
    <property type="entry name" value="JACALIN_LECTIN"/>
    <property type="match status" value="1"/>
</dbReference>
<dbReference type="Pfam" id="PF01419">
    <property type="entry name" value="Jacalin"/>
    <property type="match status" value="1"/>
</dbReference>
<keyword evidence="5" id="KW-1185">Reference proteome</keyword>
<evidence type="ECO:0000313" key="5">
    <source>
        <dbReference type="Proteomes" id="UP000323000"/>
    </source>
</evidence>
<sequence>MTEWLVQYIRIALKLHDLLPLHSGKHGVSARVIFDYPSEILTCITGTYGVVKYTNVIKSITFHTNKGKHGPFGEEKGSSFTSNVKAGKKNVGFRGREGLFLVAIGVHVVDMDIPQWPPNKVEPTPTEHEELN</sequence>
<organism evidence="4 5">
    <name type="scientific">Acer yangbiense</name>
    <dbReference type="NCBI Taxonomy" id="1000413"/>
    <lineage>
        <taxon>Eukaryota</taxon>
        <taxon>Viridiplantae</taxon>
        <taxon>Streptophyta</taxon>
        <taxon>Embryophyta</taxon>
        <taxon>Tracheophyta</taxon>
        <taxon>Spermatophyta</taxon>
        <taxon>Magnoliopsida</taxon>
        <taxon>eudicotyledons</taxon>
        <taxon>Gunneridae</taxon>
        <taxon>Pentapetalae</taxon>
        <taxon>rosids</taxon>
        <taxon>malvids</taxon>
        <taxon>Sapindales</taxon>
        <taxon>Sapindaceae</taxon>
        <taxon>Hippocastanoideae</taxon>
        <taxon>Acereae</taxon>
        <taxon>Acer</taxon>
    </lineage>
</organism>
<dbReference type="GO" id="GO:0030246">
    <property type="term" value="F:carbohydrate binding"/>
    <property type="evidence" value="ECO:0007669"/>
    <property type="project" value="UniProtKB-KW"/>
</dbReference>
<dbReference type="AlphaFoldDB" id="A0A5C7H6V8"/>